<proteinExistence type="predicted"/>
<organism evidence="1 2">
    <name type="scientific">Hallella bergensis DSM 17361</name>
    <dbReference type="NCBI Taxonomy" id="585502"/>
    <lineage>
        <taxon>Bacteria</taxon>
        <taxon>Pseudomonadati</taxon>
        <taxon>Bacteroidota</taxon>
        <taxon>Bacteroidia</taxon>
        <taxon>Bacteroidales</taxon>
        <taxon>Prevotellaceae</taxon>
        <taxon>Hallella</taxon>
    </lineage>
</organism>
<dbReference type="HOGENOM" id="CLU_1720684_0_0_10"/>
<sequence length="152" mass="17539">MATENQRWLVVLEQWVSSGSCFIIKTVTDKHRKDYKDMTNNDIPICMSEEYWANSQFLIARYYGRMKINGHEFIIVNKDGIDVFTLSAIAEKQGKEKAIGPGEPCDLVRKDFVKYYRKLSRDAFLAVLKEYPTASAEDLKRVMSGISKRECP</sequence>
<evidence type="ECO:0000313" key="1">
    <source>
        <dbReference type="EMBL" id="EFA42986.1"/>
    </source>
</evidence>
<gene>
    <name evidence="1" type="ORF">HMPREF0645_2622</name>
</gene>
<keyword evidence="2" id="KW-1185">Reference proteome</keyword>
<comment type="caution">
    <text evidence="1">The sequence shown here is derived from an EMBL/GenBank/DDBJ whole genome shotgun (WGS) entry which is preliminary data.</text>
</comment>
<reference evidence="1 2" key="1">
    <citation type="submission" date="2009-10" db="EMBL/GenBank/DDBJ databases">
        <authorList>
            <person name="Qin X."/>
            <person name="Bachman B."/>
            <person name="Battles P."/>
            <person name="Bell A."/>
            <person name="Bess C."/>
            <person name="Bickham C."/>
            <person name="Chaboub L."/>
            <person name="Chen D."/>
            <person name="Coyle M."/>
            <person name="Deiros D.R."/>
            <person name="Dinh H."/>
            <person name="Forbes L."/>
            <person name="Fowler G."/>
            <person name="Francisco L."/>
            <person name="Fu Q."/>
            <person name="Gubbala S."/>
            <person name="Hale W."/>
            <person name="Han Y."/>
            <person name="Hemphill L."/>
            <person name="Highlander S.K."/>
            <person name="Hirani K."/>
            <person name="Hogues M."/>
            <person name="Jackson L."/>
            <person name="Jakkamsetti A."/>
            <person name="Javaid M."/>
            <person name="Jiang H."/>
            <person name="Korchina V."/>
            <person name="Kovar C."/>
            <person name="Lara F."/>
            <person name="Lee S."/>
            <person name="Mata R."/>
            <person name="Mathew T."/>
            <person name="Moen C."/>
            <person name="Morales K."/>
            <person name="Munidasa M."/>
            <person name="Nazareth L."/>
            <person name="Ngo R."/>
            <person name="Nguyen L."/>
            <person name="Okwuonu G."/>
            <person name="Ongeri F."/>
            <person name="Patil S."/>
            <person name="Petrosino J."/>
            <person name="Pham C."/>
            <person name="Pham P."/>
            <person name="Pu L.-L."/>
            <person name="Puazo M."/>
            <person name="Raj R."/>
            <person name="Reid J."/>
            <person name="Rouhana J."/>
            <person name="Saada N."/>
            <person name="Shang Y."/>
            <person name="Simmons D."/>
            <person name="Thornton R."/>
            <person name="Warren J."/>
            <person name="Weissenberger G."/>
            <person name="Zhang J."/>
            <person name="Zhang L."/>
            <person name="Zhou C."/>
            <person name="Zhu D."/>
            <person name="Muzny D."/>
            <person name="Worley K."/>
            <person name="Gibbs R."/>
        </authorList>
    </citation>
    <scope>NUCLEOTIDE SEQUENCE [LARGE SCALE GENOMIC DNA]</scope>
    <source>
        <strain evidence="1 2">DSM 17361</strain>
    </source>
</reference>
<evidence type="ECO:0000313" key="2">
    <source>
        <dbReference type="Proteomes" id="UP000003160"/>
    </source>
</evidence>
<name>D1Q087_9BACT</name>
<dbReference type="Proteomes" id="UP000003160">
    <property type="component" value="Unassembled WGS sequence"/>
</dbReference>
<protein>
    <submittedName>
        <fullName evidence="1">Uncharacterized protein</fullName>
    </submittedName>
</protein>
<accession>D1Q087</accession>
<dbReference type="AlphaFoldDB" id="D1Q087"/>
<dbReference type="EMBL" id="ACKS01000107">
    <property type="protein sequence ID" value="EFA42986.1"/>
    <property type="molecule type" value="Genomic_DNA"/>
</dbReference>